<feature type="active site" description="Proton donor/acceptor" evidence="1">
    <location>
        <position position="82"/>
    </location>
</feature>
<dbReference type="PROSITE" id="PS00175">
    <property type="entry name" value="PG_MUTASE"/>
    <property type="match status" value="1"/>
</dbReference>
<feature type="binding site" evidence="2">
    <location>
        <begin position="8"/>
        <end position="15"/>
    </location>
    <ligand>
        <name>substrate</name>
    </ligand>
</feature>
<comment type="caution">
    <text evidence="3">The sequence shown here is derived from an EMBL/GenBank/DDBJ whole genome shotgun (WGS) entry which is preliminary data.</text>
</comment>
<evidence type="ECO:0008006" key="5">
    <source>
        <dbReference type="Google" id="ProtNLM"/>
    </source>
</evidence>
<feature type="binding site" evidence="2">
    <location>
        <position position="58"/>
    </location>
    <ligand>
        <name>substrate</name>
    </ligand>
</feature>
<dbReference type="SUPFAM" id="SSF53254">
    <property type="entry name" value="Phosphoglycerate mutase-like"/>
    <property type="match status" value="1"/>
</dbReference>
<dbReference type="Gene3D" id="3.40.50.1240">
    <property type="entry name" value="Phosphoglycerate mutase-like"/>
    <property type="match status" value="1"/>
</dbReference>
<dbReference type="InterPro" id="IPR029033">
    <property type="entry name" value="His_PPase_superfam"/>
</dbReference>
<accession>A0A1F5Z4S1</accession>
<dbReference type="EMBL" id="MFJG01000005">
    <property type="protein sequence ID" value="OGG07449.1"/>
    <property type="molecule type" value="Genomic_DNA"/>
</dbReference>
<dbReference type="SMART" id="SM00855">
    <property type="entry name" value="PGAM"/>
    <property type="match status" value="1"/>
</dbReference>
<dbReference type="InterPro" id="IPR001345">
    <property type="entry name" value="PG/BPGM_mutase_AS"/>
</dbReference>
<dbReference type="Proteomes" id="UP000178681">
    <property type="component" value="Unassembled WGS sequence"/>
</dbReference>
<evidence type="ECO:0000256" key="1">
    <source>
        <dbReference type="PIRSR" id="PIRSR613078-1"/>
    </source>
</evidence>
<protein>
    <recommendedName>
        <fullName evidence="5">Phosphoglycerate mutase</fullName>
    </recommendedName>
</protein>
<reference evidence="3 4" key="1">
    <citation type="journal article" date="2016" name="Nat. Commun.">
        <title>Thousands of microbial genomes shed light on interconnected biogeochemical processes in an aquifer system.</title>
        <authorList>
            <person name="Anantharaman K."/>
            <person name="Brown C.T."/>
            <person name="Hug L.A."/>
            <person name="Sharon I."/>
            <person name="Castelle C.J."/>
            <person name="Probst A.J."/>
            <person name="Thomas B.C."/>
            <person name="Singh A."/>
            <person name="Wilkins M.J."/>
            <person name="Karaoz U."/>
            <person name="Brodie E.L."/>
            <person name="Williams K.H."/>
            <person name="Hubbard S.S."/>
            <person name="Banfield J.F."/>
        </authorList>
    </citation>
    <scope>NUCLEOTIDE SEQUENCE [LARGE SCALE GENOMIC DNA]</scope>
</reference>
<dbReference type="InterPro" id="IPR003094">
    <property type="entry name" value="6Pfruct_kin"/>
</dbReference>
<evidence type="ECO:0000256" key="2">
    <source>
        <dbReference type="PIRSR" id="PIRSR613078-2"/>
    </source>
</evidence>
<dbReference type="GO" id="GO:0005737">
    <property type="term" value="C:cytoplasm"/>
    <property type="evidence" value="ECO:0007669"/>
    <property type="project" value="TreeGrafter"/>
</dbReference>
<dbReference type="InterPro" id="IPR013078">
    <property type="entry name" value="His_Pase_superF_clade-1"/>
</dbReference>
<sequence length="184" mass="21114">MGKMYVVRHGETDFNVQGRYQGNLETQLNDVGKKQVGDLAKVLSKYNLDLIITSPLARTRETAQAISQFHAVEVLIEPPFMERGVGVFQGLTREEIKMKFPDLWEKNVIKLYNDAPPGGESIRQVEERVVRTLLELKLKYPDKNILIVTHLFIARVIYMHFNKLSHDTASAYLLKNAGMDTYEF</sequence>
<organism evidence="3 4">
    <name type="scientific">Candidatus Gottesmanbacteria bacterium RIFCSPHIGHO2_01_FULL_42_12</name>
    <dbReference type="NCBI Taxonomy" id="1798377"/>
    <lineage>
        <taxon>Bacteria</taxon>
        <taxon>Candidatus Gottesmaniibacteriota</taxon>
    </lineage>
</organism>
<evidence type="ECO:0000313" key="3">
    <source>
        <dbReference type="EMBL" id="OGG07449.1"/>
    </source>
</evidence>
<dbReference type="PANTHER" id="PTHR48100:SF59">
    <property type="entry name" value="ADENOSYLCOBALAMIN_ALPHA-RIBAZOLE PHOSPHATASE"/>
    <property type="match status" value="1"/>
</dbReference>
<dbReference type="Pfam" id="PF00300">
    <property type="entry name" value="His_Phos_1"/>
    <property type="match status" value="1"/>
</dbReference>
<dbReference type="CDD" id="cd07067">
    <property type="entry name" value="HP_PGM_like"/>
    <property type="match status" value="1"/>
</dbReference>
<proteinExistence type="predicted"/>
<dbReference type="GO" id="GO:0006003">
    <property type="term" value="P:fructose 2,6-bisphosphate metabolic process"/>
    <property type="evidence" value="ECO:0007669"/>
    <property type="project" value="InterPro"/>
</dbReference>
<gene>
    <name evidence="3" type="ORF">A2872_02500</name>
</gene>
<dbReference type="PRINTS" id="PR00991">
    <property type="entry name" value="6PFRUCTKNASE"/>
</dbReference>
<dbReference type="GO" id="GO:0016791">
    <property type="term" value="F:phosphatase activity"/>
    <property type="evidence" value="ECO:0007669"/>
    <property type="project" value="TreeGrafter"/>
</dbReference>
<name>A0A1F5Z4S1_9BACT</name>
<dbReference type="AlphaFoldDB" id="A0A1F5Z4S1"/>
<evidence type="ECO:0000313" key="4">
    <source>
        <dbReference type="Proteomes" id="UP000178681"/>
    </source>
</evidence>
<dbReference type="InterPro" id="IPR050275">
    <property type="entry name" value="PGM_Phosphatase"/>
</dbReference>
<dbReference type="PIRSF" id="PIRSF000709">
    <property type="entry name" value="6PFK_2-Ptase"/>
    <property type="match status" value="1"/>
</dbReference>
<dbReference type="GO" id="GO:0005524">
    <property type="term" value="F:ATP binding"/>
    <property type="evidence" value="ECO:0007669"/>
    <property type="project" value="InterPro"/>
</dbReference>
<dbReference type="PANTHER" id="PTHR48100">
    <property type="entry name" value="BROAD-SPECIFICITY PHOSPHATASE YOR283W-RELATED"/>
    <property type="match status" value="1"/>
</dbReference>
<dbReference type="STRING" id="1798377.A2872_02500"/>
<feature type="active site" description="Tele-phosphohistidine intermediate" evidence="1">
    <location>
        <position position="9"/>
    </location>
</feature>